<keyword evidence="1" id="KW-0732">Signal</keyword>
<dbReference type="PANTHER" id="PTHR35182">
    <property type="entry name" value="PROTEIN CBG13762"/>
    <property type="match status" value="1"/>
</dbReference>
<evidence type="ECO:0000256" key="1">
    <source>
        <dbReference type="SAM" id="SignalP"/>
    </source>
</evidence>
<feature type="signal peptide" evidence="1">
    <location>
        <begin position="1"/>
        <end position="16"/>
    </location>
</feature>
<evidence type="ECO:0000313" key="2">
    <source>
        <dbReference type="EMBL" id="CAJ0583705.1"/>
    </source>
</evidence>
<dbReference type="AlphaFoldDB" id="A0AA36DC79"/>
<sequence>MLKLVLVVAFIGGCTASVATLRSPVGEPVLLDLGTHVRNWGRMVDGKKQYLAACPENDNSEKCKYWSNEEKKVDTTTSESRVFMNGTLVIYHFTESDAGAYFSPDERERVVEAGDGSFGALPRTLINVLHLVVA</sequence>
<feature type="chain" id="PRO_5041342003" evidence="1">
    <location>
        <begin position="17"/>
        <end position="134"/>
    </location>
</feature>
<proteinExistence type="predicted"/>
<protein>
    <submittedName>
        <fullName evidence="2">Uncharacterized protein</fullName>
    </submittedName>
</protein>
<dbReference type="PANTHER" id="PTHR35182:SF1">
    <property type="entry name" value="COLD-SHOCK PROTEIN-RELATED"/>
    <property type="match status" value="1"/>
</dbReference>
<dbReference type="Proteomes" id="UP001177023">
    <property type="component" value="Unassembled WGS sequence"/>
</dbReference>
<feature type="non-terminal residue" evidence="2">
    <location>
        <position position="1"/>
    </location>
</feature>
<dbReference type="EMBL" id="CATQJA010002665">
    <property type="protein sequence ID" value="CAJ0583705.1"/>
    <property type="molecule type" value="Genomic_DNA"/>
</dbReference>
<accession>A0AA36DC79</accession>
<keyword evidence="3" id="KW-1185">Reference proteome</keyword>
<name>A0AA36DC79_9BILA</name>
<comment type="caution">
    <text evidence="2">The sequence shown here is derived from an EMBL/GenBank/DDBJ whole genome shotgun (WGS) entry which is preliminary data.</text>
</comment>
<organism evidence="2 3">
    <name type="scientific">Mesorhabditis spiculigera</name>
    <dbReference type="NCBI Taxonomy" id="96644"/>
    <lineage>
        <taxon>Eukaryota</taxon>
        <taxon>Metazoa</taxon>
        <taxon>Ecdysozoa</taxon>
        <taxon>Nematoda</taxon>
        <taxon>Chromadorea</taxon>
        <taxon>Rhabditida</taxon>
        <taxon>Rhabditina</taxon>
        <taxon>Rhabditomorpha</taxon>
        <taxon>Rhabditoidea</taxon>
        <taxon>Rhabditidae</taxon>
        <taxon>Mesorhabditinae</taxon>
        <taxon>Mesorhabditis</taxon>
    </lineage>
</organism>
<evidence type="ECO:0000313" key="3">
    <source>
        <dbReference type="Proteomes" id="UP001177023"/>
    </source>
</evidence>
<gene>
    <name evidence="2" type="ORF">MSPICULIGERA_LOCUS21775</name>
</gene>
<reference evidence="2" key="1">
    <citation type="submission" date="2023-06" db="EMBL/GenBank/DDBJ databases">
        <authorList>
            <person name="Delattre M."/>
        </authorList>
    </citation>
    <scope>NUCLEOTIDE SEQUENCE</scope>
    <source>
        <strain evidence="2">AF72</strain>
    </source>
</reference>